<evidence type="ECO:0000313" key="2">
    <source>
        <dbReference type="Proteomes" id="UP000298735"/>
    </source>
</evidence>
<dbReference type="Proteomes" id="UP000298735">
    <property type="component" value="Chromosome Linear"/>
</dbReference>
<dbReference type="AlphaFoldDB" id="A0A4Z1R180"/>
<gene>
    <name evidence="1" type="ORF">CFBP5507_23830</name>
</gene>
<dbReference type="EMBL" id="CP109969">
    <property type="protein sequence ID" value="UYZ10649.1"/>
    <property type="molecule type" value="Genomic_DNA"/>
</dbReference>
<organism evidence="1 2">
    <name type="scientific">Agrobacterium salinitolerans</name>
    <dbReference type="NCBI Taxonomy" id="1183413"/>
    <lineage>
        <taxon>Bacteria</taxon>
        <taxon>Pseudomonadati</taxon>
        <taxon>Pseudomonadota</taxon>
        <taxon>Alphaproteobacteria</taxon>
        <taxon>Hyphomicrobiales</taxon>
        <taxon>Rhizobiaceae</taxon>
        <taxon>Rhizobium/Agrobacterium group</taxon>
        <taxon>Agrobacterium</taxon>
    </lineage>
</organism>
<dbReference type="RefSeq" id="WP_137412135.1">
    <property type="nucleotide sequence ID" value="NZ_CP074397.1"/>
</dbReference>
<dbReference type="OrthoDB" id="8297061at2"/>
<reference evidence="1" key="1">
    <citation type="submission" date="2022-10" db="EMBL/GenBank/DDBJ databases">
        <title>Complete genome sequence of Agrobacterium salinitolerans CFBP5507.</title>
        <authorList>
            <person name="Tchabashvili S."/>
            <person name="Yen H.-C."/>
            <person name="Haryono M."/>
            <person name="Lin Y.-C."/>
            <person name="Lai E.-M."/>
            <person name="Kuo C.-H."/>
        </authorList>
    </citation>
    <scope>NUCLEOTIDE SEQUENCE</scope>
    <source>
        <strain evidence="1">CFBP5507</strain>
    </source>
</reference>
<dbReference type="KEGG" id="asal:CFBP5507_23830"/>
<sequence>MRLKLALSVVLSVTFTTAAAEARTQLHLYGTVPVTGNRVLEMAYQAALDRCSIERYPSYGDVGFYVGAYGSAQVRSCMYSKGFVVENGEPFAYPVKKATYLSW</sequence>
<proteinExistence type="predicted"/>
<accession>A0A4Z1R180</accession>
<evidence type="ECO:0000313" key="1">
    <source>
        <dbReference type="EMBL" id="UYZ10649.1"/>
    </source>
</evidence>
<name>A0A4Z1R180_9HYPH</name>
<protein>
    <submittedName>
        <fullName evidence="1">Uncharacterized protein</fullName>
    </submittedName>
</protein>